<organism evidence="1 2">
    <name type="scientific">Parageobacillus thermantarcticus</name>
    <dbReference type="NCBI Taxonomy" id="186116"/>
    <lineage>
        <taxon>Bacteria</taxon>
        <taxon>Bacillati</taxon>
        <taxon>Bacillota</taxon>
        <taxon>Bacilli</taxon>
        <taxon>Bacillales</taxon>
        <taxon>Anoxybacillaceae</taxon>
        <taxon>Parageobacillus</taxon>
    </lineage>
</organism>
<protein>
    <submittedName>
        <fullName evidence="1">Uncharacterized protein</fullName>
    </submittedName>
</protein>
<dbReference type="STRING" id="186116.SAMN05192569_10805"/>
<accession>A0A1I0TY77</accession>
<proteinExistence type="predicted"/>
<evidence type="ECO:0000313" key="2">
    <source>
        <dbReference type="Proteomes" id="UP000198650"/>
    </source>
</evidence>
<reference evidence="2" key="1">
    <citation type="submission" date="2016-10" db="EMBL/GenBank/DDBJ databases">
        <authorList>
            <person name="Varghese N."/>
            <person name="Submissions S."/>
        </authorList>
    </citation>
    <scope>NUCLEOTIDE SEQUENCE [LARGE SCALE GENOMIC DNA]</scope>
    <source>
        <strain evidence="2">M1</strain>
    </source>
</reference>
<gene>
    <name evidence="1" type="ORF">SAMN05192569_10805</name>
</gene>
<dbReference type="AlphaFoldDB" id="A0A1I0TY77"/>
<sequence length="47" mass="5440">MHRVEGDRLLLRRSFFGGDGKKLPPLHGMKVGEVHEYYNKSINIIKC</sequence>
<name>A0A1I0TY77_9BACL</name>
<evidence type="ECO:0000313" key="1">
    <source>
        <dbReference type="EMBL" id="SFA56801.1"/>
    </source>
</evidence>
<keyword evidence="2" id="KW-1185">Reference proteome</keyword>
<dbReference type="Proteomes" id="UP000198650">
    <property type="component" value="Unassembled WGS sequence"/>
</dbReference>
<dbReference type="EMBL" id="FOJS01000080">
    <property type="protein sequence ID" value="SFA56801.1"/>
    <property type="molecule type" value="Genomic_DNA"/>
</dbReference>